<sequence>MSPEYVLGRVFSEKYEDFSFGVLLLEIVYEKKNTSFQNHEKHLRLRSYAWQLWNEGRALDLMDQVLADSFSLSEVKRCIHVGLLCVQDQVADRPTMTAIILMLSSEIDGPQPKQPTFTFGSLLDSGLGCATDTIIQSKTVSVGETLISNGQIFELGFFSPGNSGKQYVGICVVELQKGYATDTIIQSKTVLVGETLISNGQIFELGFFSPGNSGKQYVGIWYKQISFRRAVFVANRGNPLMITSSTSGLTSGDDGNLRIVDANHTILWSTNISVSVNQSVAVLLDKDDPSPGKFVAGIATMKPPEAYVLKDSLLYWGSGLWNGLKFVGMLDLHGAYLNGFNFVPQVQNDDQMYDLVWRYLGYSLGGEDLFLPLANSGLGDCHGKERTKLVISLTIISGVGFLGAITYGLCKWKANQRGKQKKRNNHFHFSDIFNTTRAGQHRNSRRSDMRHQPSELPIFDLEKIVAATKKFSTNNKLWEGGFGPVLKEKIDLMRLTATSQGSVVNDCNVAEKLSHSSALGIKRKDLNGSTSSGQGCCNKDYMSDEDLEEHLRKMKAKSAEMLKKLSEKRYQLLQTYGKSFIPTVQASNAQPCSRYNLKLI</sequence>
<keyword evidence="8" id="KW-0812">Transmembrane</keyword>
<dbReference type="SUPFAM" id="SSF56112">
    <property type="entry name" value="Protein kinase-like (PK-like)"/>
    <property type="match status" value="1"/>
</dbReference>
<keyword evidence="6" id="KW-0067">ATP-binding</keyword>
<dbReference type="PROSITE" id="PS50927">
    <property type="entry name" value="BULB_LECTIN"/>
    <property type="match status" value="1"/>
</dbReference>
<keyword evidence="8" id="KW-0472">Membrane</keyword>
<evidence type="ECO:0000256" key="1">
    <source>
        <dbReference type="ARBA" id="ARBA00022527"/>
    </source>
</evidence>
<name>A0A4S4DGA3_CAMSN</name>
<evidence type="ECO:0000256" key="5">
    <source>
        <dbReference type="ARBA" id="ARBA00022777"/>
    </source>
</evidence>
<dbReference type="EMBL" id="SDRB02011343">
    <property type="protein sequence ID" value="THG01725.1"/>
    <property type="molecule type" value="Genomic_DNA"/>
</dbReference>
<dbReference type="Gene3D" id="3.30.200.20">
    <property type="entry name" value="Phosphorylase Kinase, domain 1"/>
    <property type="match status" value="1"/>
</dbReference>
<evidence type="ECO:0000256" key="4">
    <source>
        <dbReference type="ARBA" id="ARBA00022741"/>
    </source>
</evidence>
<evidence type="ECO:0000256" key="6">
    <source>
        <dbReference type="ARBA" id="ARBA00022840"/>
    </source>
</evidence>
<keyword evidence="11" id="KW-1185">Reference proteome</keyword>
<evidence type="ECO:0000313" key="10">
    <source>
        <dbReference type="EMBL" id="THG01725.1"/>
    </source>
</evidence>
<dbReference type="InterPro" id="IPR036426">
    <property type="entry name" value="Bulb-type_lectin_dom_sf"/>
</dbReference>
<accession>A0A4S4DGA3</accession>
<evidence type="ECO:0000313" key="11">
    <source>
        <dbReference type="Proteomes" id="UP000306102"/>
    </source>
</evidence>
<dbReference type="GO" id="GO:0004674">
    <property type="term" value="F:protein serine/threonine kinase activity"/>
    <property type="evidence" value="ECO:0007669"/>
    <property type="project" value="UniProtKB-KW"/>
</dbReference>
<protein>
    <recommendedName>
        <fullName evidence="9">Bulb-type lectin domain-containing protein</fullName>
    </recommendedName>
</protein>
<organism evidence="10 11">
    <name type="scientific">Camellia sinensis var. sinensis</name>
    <name type="common">China tea</name>
    <dbReference type="NCBI Taxonomy" id="542762"/>
    <lineage>
        <taxon>Eukaryota</taxon>
        <taxon>Viridiplantae</taxon>
        <taxon>Streptophyta</taxon>
        <taxon>Embryophyta</taxon>
        <taxon>Tracheophyta</taxon>
        <taxon>Spermatophyta</taxon>
        <taxon>Magnoliopsida</taxon>
        <taxon>eudicotyledons</taxon>
        <taxon>Gunneridae</taxon>
        <taxon>Pentapetalae</taxon>
        <taxon>asterids</taxon>
        <taxon>Ericales</taxon>
        <taxon>Theaceae</taxon>
        <taxon>Camellia</taxon>
    </lineage>
</organism>
<evidence type="ECO:0000256" key="7">
    <source>
        <dbReference type="ARBA" id="ARBA00023180"/>
    </source>
</evidence>
<dbReference type="Gene3D" id="1.10.510.10">
    <property type="entry name" value="Transferase(Phosphotransferase) domain 1"/>
    <property type="match status" value="1"/>
</dbReference>
<keyword evidence="7" id="KW-0325">Glycoprotein</keyword>
<evidence type="ECO:0000256" key="2">
    <source>
        <dbReference type="ARBA" id="ARBA00022679"/>
    </source>
</evidence>
<keyword evidence="8" id="KW-1133">Transmembrane helix</keyword>
<keyword evidence="4" id="KW-0547">Nucleotide-binding</keyword>
<dbReference type="GO" id="GO:0005886">
    <property type="term" value="C:plasma membrane"/>
    <property type="evidence" value="ECO:0007669"/>
    <property type="project" value="TreeGrafter"/>
</dbReference>
<feature type="domain" description="Bulb-type lectin" evidence="9">
    <location>
        <begin position="181"/>
        <end position="309"/>
    </location>
</feature>
<reference evidence="10 11" key="1">
    <citation type="journal article" date="2018" name="Proc. Natl. Acad. Sci. U.S.A.">
        <title>Draft genome sequence of Camellia sinensis var. sinensis provides insights into the evolution of the tea genome and tea quality.</title>
        <authorList>
            <person name="Wei C."/>
            <person name="Yang H."/>
            <person name="Wang S."/>
            <person name="Zhao J."/>
            <person name="Liu C."/>
            <person name="Gao L."/>
            <person name="Xia E."/>
            <person name="Lu Y."/>
            <person name="Tai Y."/>
            <person name="She G."/>
            <person name="Sun J."/>
            <person name="Cao H."/>
            <person name="Tong W."/>
            <person name="Gao Q."/>
            <person name="Li Y."/>
            <person name="Deng W."/>
            <person name="Jiang X."/>
            <person name="Wang W."/>
            <person name="Chen Q."/>
            <person name="Zhang S."/>
            <person name="Li H."/>
            <person name="Wu J."/>
            <person name="Wang P."/>
            <person name="Li P."/>
            <person name="Shi C."/>
            <person name="Zheng F."/>
            <person name="Jian J."/>
            <person name="Huang B."/>
            <person name="Shan D."/>
            <person name="Shi M."/>
            <person name="Fang C."/>
            <person name="Yue Y."/>
            <person name="Li F."/>
            <person name="Li D."/>
            <person name="Wei S."/>
            <person name="Han B."/>
            <person name="Jiang C."/>
            <person name="Yin Y."/>
            <person name="Xia T."/>
            <person name="Zhang Z."/>
            <person name="Bennetzen J.L."/>
            <person name="Zhao S."/>
            <person name="Wan X."/>
        </authorList>
    </citation>
    <scope>NUCLEOTIDE SEQUENCE [LARGE SCALE GENOMIC DNA]</scope>
    <source>
        <strain evidence="11">cv. Shuchazao</strain>
        <tissue evidence="10">Leaf</tissue>
    </source>
</reference>
<dbReference type="Pfam" id="PF01453">
    <property type="entry name" value="B_lectin"/>
    <property type="match status" value="1"/>
</dbReference>
<dbReference type="PANTHER" id="PTHR27002:SF422">
    <property type="entry name" value="RECEPTOR-LIKE SERINE_THREONINE-PROTEIN KINASE"/>
    <property type="match status" value="1"/>
</dbReference>
<dbReference type="CDD" id="cd00028">
    <property type="entry name" value="B_lectin"/>
    <property type="match status" value="1"/>
</dbReference>
<keyword evidence="5" id="KW-0418">Kinase</keyword>
<dbReference type="Gene3D" id="2.90.10.10">
    <property type="entry name" value="Bulb-type lectin domain"/>
    <property type="match status" value="1"/>
</dbReference>
<dbReference type="InterPro" id="IPR001480">
    <property type="entry name" value="Bulb-type_lectin_dom"/>
</dbReference>
<feature type="transmembrane region" description="Helical" evidence="8">
    <location>
        <begin position="389"/>
        <end position="410"/>
    </location>
</feature>
<dbReference type="PANTHER" id="PTHR27002">
    <property type="entry name" value="RECEPTOR-LIKE SERINE/THREONINE-PROTEIN KINASE SD1-8"/>
    <property type="match status" value="1"/>
</dbReference>
<keyword evidence="3" id="KW-0732">Signal</keyword>
<keyword evidence="2" id="KW-0808">Transferase</keyword>
<evidence type="ECO:0000256" key="3">
    <source>
        <dbReference type="ARBA" id="ARBA00022729"/>
    </source>
</evidence>
<gene>
    <name evidence="10" type="ORF">TEA_024990</name>
</gene>
<comment type="caution">
    <text evidence="10">The sequence shown here is derived from an EMBL/GenBank/DDBJ whole genome shotgun (WGS) entry which is preliminary data.</text>
</comment>
<evidence type="ECO:0000256" key="8">
    <source>
        <dbReference type="SAM" id="Phobius"/>
    </source>
</evidence>
<dbReference type="AlphaFoldDB" id="A0A4S4DGA3"/>
<keyword evidence="1" id="KW-0723">Serine/threonine-protein kinase</keyword>
<dbReference type="SMART" id="SM00108">
    <property type="entry name" value="B_lectin"/>
    <property type="match status" value="1"/>
</dbReference>
<evidence type="ECO:0000259" key="9">
    <source>
        <dbReference type="PROSITE" id="PS50927"/>
    </source>
</evidence>
<dbReference type="InterPro" id="IPR011009">
    <property type="entry name" value="Kinase-like_dom_sf"/>
</dbReference>
<dbReference type="Proteomes" id="UP000306102">
    <property type="component" value="Unassembled WGS sequence"/>
</dbReference>
<dbReference type="GO" id="GO:0005524">
    <property type="term" value="F:ATP binding"/>
    <property type="evidence" value="ECO:0007669"/>
    <property type="project" value="UniProtKB-KW"/>
</dbReference>
<dbReference type="SUPFAM" id="SSF51110">
    <property type="entry name" value="alpha-D-mannose-specific plant lectins"/>
    <property type="match status" value="1"/>
</dbReference>
<proteinExistence type="predicted"/>